<comment type="similarity">
    <text evidence="3">Belongs to the SWEET sugar transporter family.</text>
</comment>
<keyword evidence="9" id="KW-0677">Repeat</keyword>
<evidence type="ECO:0000256" key="11">
    <source>
        <dbReference type="ARBA" id="ARBA00023034"/>
    </source>
</evidence>
<dbReference type="PANTHER" id="PTHR10791:SF5">
    <property type="entry name" value="SUGAR TRANSPORTER SWEET"/>
    <property type="match status" value="1"/>
</dbReference>
<feature type="transmembrane region" description="Helical" evidence="13">
    <location>
        <begin position="295"/>
        <end position="313"/>
    </location>
</feature>
<dbReference type="Pfam" id="PF03083">
    <property type="entry name" value="MtN3_slv"/>
    <property type="match status" value="4"/>
</dbReference>
<comment type="subcellular location">
    <subcellularLocation>
        <location evidence="1">Cell membrane</location>
        <topology evidence="1">Multi-pass membrane protein</topology>
    </subcellularLocation>
    <subcellularLocation>
        <location evidence="2">Golgi apparatus membrane</location>
        <topology evidence="2">Multi-pass membrane protein</topology>
    </subcellularLocation>
</comment>
<evidence type="ECO:0000256" key="13">
    <source>
        <dbReference type="SAM" id="Phobius"/>
    </source>
</evidence>
<feature type="transmembrane region" description="Helical" evidence="13">
    <location>
        <begin position="166"/>
        <end position="186"/>
    </location>
</feature>
<feature type="transmembrane region" description="Helical" evidence="13">
    <location>
        <begin position="105"/>
        <end position="123"/>
    </location>
</feature>
<evidence type="ECO:0000313" key="14">
    <source>
        <dbReference type="EnsemblMetazoa" id="AEPI010963-PA"/>
    </source>
</evidence>
<reference evidence="15" key="1">
    <citation type="submission" date="2013-03" db="EMBL/GenBank/DDBJ databases">
        <title>The Genome Sequence of Anopheles epiroticus epiroticus2.</title>
        <authorList>
            <consortium name="The Broad Institute Genomics Platform"/>
            <person name="Neafsey D.E."/>
            <person name="Howell P."/>
            <person name="Walker B."/>
            <person name="Young S.K."/>
            <person name="Zeng Q."/>
            <person name="Gargeya S."/>
            <person name="Fitzgerald M."/>
            <person name="Haas B."/>
            <person name="Abouelleil A."/>
            <person name="Allen A.W."/>
            <person name="Alvarado L."/>
            <person name="Arachchi H.M."/>
            <person name="Berlin A.M."/>
            <person name="Chapman S.B."/>
            <person name="Gainer-Dewar J."/>
            <person name="Goldberg J."/>
            <person name="Griggs A."/>
            <person name="Gujja S."/>
            <person name="Hansen M."/>
            <person name="Howarth C."/>
            <person name="Imamovic A."/>
            <person name="Ireland A."/>
            <person name="Larimer J."/>
            <person name="McCowan C."/>
            <person name="Murphy C."/>
            <person name="Pearson M."/>
            <person name="Poon T.W."/>
            <person name="Priest M."/>
            <person name="Roberts A."/>
            <person name="Saif S."/>
            <person name="Shea T."/>
            <person name="Sisk P."/>
            <person name="Sykes S."/>
            <person name="Wortman J."/>
            <person name="Nusbaum C."/>
            <person name="Birren B."/>
        </authorList>
    </citation>
    <scope>NUCLEOTIDE SEQUENCE [LARGE SCALE GENOMIC DNA]</scope>
    <source>
        <strain evidence="15">Epiroticus2</strain>
    </source>
</reference>
<evidence type="ECO:0000256" key="10">
    <source>
        <dbReference type="ARBA" id="ARBA00022989"/>
    </source>
</evidence>
<keyword evidence="6" id="KW-1003">Cell membrane</keyword>
<evidence type="ECO:0000256" key="5">
    <source>
        <dbReference type="ARBA" id="ARBA00022448"/>
    </source>
</evidence>
<dbReference type="FunFam" id="1.20.1280.290:FF:000050">
    <property type="entry name" value="Sugar transporter SWEET"/>
    <property type="match status" value="1"/>
</dbReference>
<dbReference type="VEuPathDB" id="VectorBase:AEPI010963"/>
<dbReference type="FunFam" id="1.20.1280.290:FF:000004">
    <property type="entry name" value="Sugar transporter SWEET"/>
    <property type="match status" value="2"/>
</dbReference>
<dbReference type="Gene3D" id="1.20.1280.290">
    <property type="match status" value="3"/>
</dbReference>
<feature type="transmembrane region" description="Helical" evidence="13">
    <location>
        <begin position="74"/>
        <end position="93"/>
    </location>
</feature>
<dbReference type="GO" id="GO:0005886">
    <property type="term" value="C:plasma membrane"/>
    <property type="evidence" value="ECO:0007669"/>
    <property type="project" value="UniProtKB-SubCell"/>
</dbReference>
<dbReference type="EnsemblMetazoa" id="AEPI010963-RA">
    <property type="protein sequence ID" value="AEPI010963-PA"/>
    <property type="gene ID" value="AEPI010963"/>
</dbReference>
<dbReference type="Proteomes" id="UP000075885">
    <property type="component" value="Unassembled WGS sequence"/>
</dbReference>
<dbReference type="GO" id="GO:0000139">
    <property type="term" value="C:Golgi membrane"/>
    <property type="evidence" value="ECO:0007669"/>
    <property type="project" value="UniProtKB-SubCell"/>
</dbReference>
<feature type="transmembrane region" description="Helical" evidence="13">
    <location>
        <begin position="320"/>
        <end position="338"/>
    </location>
</feature>
<dbReference type="AlphaFoldDB" id="A0A182PVH6"/>
<feature type="transmembrane region" description="Helical" evidence="13">
    <location>
        <begin position="350"/>
        <end position="369"/>
    </location>
</feature>
<evidence type="ECO:0000256" key="7">
    <source>
        <dbReference type="ARBA" id="ARBA00022597"/>
    </source>
</evidence>
<dbReference type="InterPro" id="IPR047664">
    <property type="entry name" value="SWEET"/>
</dbReference>
<reference evidence="14" key="2">
    <citation type="submission" date="2020-05" db="UniProtKB">
        <authorList>
            <consortium name="EnsemblMetazoa"/>
        </authorList>
    </citation>
    <scope>IDENTIFICATION</scope>
    <source>
        <strain evidence="14">Epiroticus2</strain>
    </source>
</reference>
<evidence type="ECO:0000313" key="15">
    <source>
        <dbReference type="Proteomes" id="UP000075885"/>
    </source>
</evidence>
<proteinExistence type="inferred from homology"/>
<evidence type="ECO:0000256" key="12">
    <source>
        <dbReference type="ARBA" id="ARBA00023136"/>
    </source>
</evidence>
<keyword evidence="12 13" id="KW-0472">Membrane</keyword>
<evidence type="ECO:0000256" key="9">
    <source>
        <dbReference type="ARBA" id="ARBA00022737"/>
    </source>
</evidence>
<dbReference type="GO" id="GO:0051119">
    <property type="term" value="F:sugar transmembrane transporter activity"/>
    <property type="evidence" value="ECO:0007669"/>
    <property type="project" value="InterPro"/>
</dbReference>
<keyword evidence="7" id="KW-0762">Sugar transport</keyword>
<evidence type="ECO:0000256" key="2">
    <source>
        <dbReference type="ARBA" id="ARBA00004653"/>
    </source>
</evidence>
<keyword evidence="5" id="KW-0813">Transport</keyword>
<feature type="transmembrane region" description="Helical" evidence="13">
    <location>
        <begin position="232"/>
        <end position="251"/>
    </location>
</feature>
<evidence type="ECO:0000256" key="4">
    <source>
        <dbReference type="ARBA" id="ARBA00021741"/>
    </source>
</evidence>
<feature type="transmembrane region" description="Helical" evidence="13">
    <location>
        <begin position="17"/>
        <end position="36"/>
    </location>
</feature>
<name>A0A182PVH6_9DIPT</name>
<feature type="transmembrane region" description="Helical" evidence="13">
    <location>
        <begin position="263"/>
        <end position="283"/>
    </location>
</feature>
<evidence type="ECO:0000256" key="6">
    <source>
        <dbReference type="ARBA" id="ARBA00022475"/>
    </source>
</evidence>
<sequence>MFASHLLAGLEAHRERIGQAAGLLTVAQYLAGWFICSDIRRRGTSAGVSPLRFIGGAGLSILQLQYSQKLQAPALIWTSLFTLGFSLLYSLWFWWYTPSSGRGTFYRLSAACATVTAGLYAYGAQGDSAEVMHRLGMVLTVLALAFIALPLMQLRSIIRAKSSAGLPLPAILASTGATVLWLLYGLLINNTFIVVQKIIAMGLCTVQLSLFIIYPASKPTISEALQPYKEQVGMAAGILTVGQMFSGCFVCNDIRKKGTTDGFSAMPFVGGCGLTVLFLQHGMLMNDSAMTNANLVGLTISLAYATFFLLYTPATGRSSYWRQVGGTALFTITLLGYVKVEDPSVVEDRFGMIITVLMLCLIGQPLFGLPDIIRRKSTEGLPFAMILSGTIVGLSWLLYGVILNNVFVVLQNLAAVTLSGIQLALFAIYPSKPAAPSKKRE</sequence>
<accession>A0A182PVH6</accession>
<keyword evidence="10 13" id="KW-1133">Transmembrane helix</keyword>
<organism evidence="14 15">
    <name type="scientific">Anopheles epiroticus</name>
    <dbReference type="NCBI Taxonomy" id="199890"/>
    <lineage>
        <taxon>Eukaryota</taxon>
        <taxon>Metazoa</taxon>
        <taxon>Ecdysozoa</taxon>
        <taxon>Arthropoda</taxon>
        <taxon>Hexapoda</taxon>
        <taxon>Insecta</taxon>
        <taxon>Pterygota</taxon>
        <taxon>Neoptera</taxon>
        <taxon>Endopterygota</taxon>
        <taxon>Diptera</taxon>
        <taxon>Nematocera</taxon>
        <taxon>Culicoidea</taxon>
        <taxon>Culicidae</taxon>
        <taxon>Anophelinae</taxon>
        <taxon>Anopheles</taxon>
    </lineage>
</organism>
<dbReference type="InterPro" id="IPR004316">
    <property type="entry name" value="SWEET_rpt"/>
</dbReference>
<keyword evidence="11" id="KW-0333">Golgi apparatus</keyword>
<protein>
    <recommendedName>
        <fullName evidence="4">Sugar transporter SWEET1</fullName>
    </recommendedName>
</protein>
<dbReference type="PANTHER" id="PTHR10791">
    <property type="entry name" value="RAG1-ACTIVATING PROTEIN 1"/>
    <property type="match status" value="1"/>
</dbReference>
<keyword evidence="15" id="KW-1185">Reference proteome</keyword>
<feature type="transmembrane region" description="Helical" evidence="13">
    <location>
        <begin position="198"/>
        <end position="217"/>
    </location>
</feature>
<evidence type="ECO:0000256" key="1">
    <source>
        <dbReference type="ARBA" id="ARBA00004651"/>
    </source>
</evidence>
<feature type="transmembrane region" description="Helical" evidence="13">
    <location>
        <begin position="408"/>
        <end position="429"/>
    </location>
</feature>
<evidence type="ECO:0000256" key="8">
    <source>
        <dbReference type="ARBA" id="ARBA00022692"/>
    </source>
</evidence>
<feature type="transmembrane region" description="Helical" evidence="13">
    <location>
        <begin position="135"/>
        <end position="154"/>
    </location>
</feature>
<keyword evidence="8 13" id="KW-0812">Transmembrane</keyword>
<feature type="transmembrane region" description="Helical" evidence="13">
    <location>
        <begin position="381"/>
        <end position="402"/>
    </location>
</feature>
<evidence type="ECO:0000256" key="3">
    <source>
        <dbReference type="ARBA" id="ARBA00007809"/>
    </source>
</evidence>